<organism evidence="2 3">
    <name type="scientific">Blastopirellula marina DSM 3645</name>
    <dbReference type="NCBI Taxonomy" id="314230"/>
    <lineage>
        <taxon>Bacteria</taxon>
        <taxon>Pseudomonadati</taxon>
        <taxon>Planctomycetota</taxon>
        <taxon>Planctomycetia</taxon>
        <taxon>Pirellulales</taxon>
        <taxon>Pirellulaceae</taxon>
        <taxon>Blastopirellula</taxon>
    </lineage>
</organism>
<gene>
    <name evidence="2" type="ORF">DSM3645_12061</name>
</gene>
<sequence>MMRGSLLFVGVCCAVMTAQAQEAQPTLSQLTAASAANIAAFDNFYCQFDVQIGLVLYNDSFQEIQFDHVNGVGHGVWAKKGLVELYDFRQEGESKWDNTGGFSYGPLIYTEALIRTPGFQLHLKKNGTITSAPNADFHPRLDPLSLFHMVEGEQNVRLPDLLARFAKEQAADAAAASRIPNVAIYYLANPERKLDHVKAVTDERNLSLDFAAGDYALPKMIGYSYANSEGSPWRDWRQHILETESIEGVGTFPKKMIVIHPQAAGERPLQAANWRNQGKKWAHVAYGLLWQLKTIEYREPTADELTYRADRDLPIFRAGFARVTYVNEDETITPESLPEIYKLLVNKPPQKTEQEEKAEAK</sequence>
<evidence type="ECO:0000313" key="2">
    <source>
        <dbReference type="EMBL" id="EAQ80751.1"/>
    </source>
</evidence>
<keyword evidence="1" id="KW-0732">Signal</keyword>
<dbReference type="Proteomes" id="UP000004358">
    <property type="component" value="Unassembled WGS sequence"/>
</dbReference>
<accession>A3ZRI2</accession>
<protein>
    <submittedName>
        <fullName evidence="2">Uncharacterized protein</fullName>
    </submittedName>
</protein>
<dbReference type="OrthoDB" id="258820at2"/>
<name>A3ZRI2_9BACT</name>
<dbReference type="HOGENOM" id="CLU_766541_0_0_0"/>
<dbReference type="AlphaFoldDB" id="A3ZRI2"/>
<evidence type="ECO:0000256" key="1">
    <source>
        <dbReference type="SAM" id="SignalP"/>
    </source>
</evidence>
<proteinExistence type="predicted"/>
<feature type="chain" id="PRO_5002665246" evidence="1">
    <location>
        <begin position="21"/>
        <end position="361"/>
    </location>
</feature>
<comment type="caution">
    <text evidence="2">The sequence shown here is derived from an EMBL/GenBank/DDBJ whole genome shotgun (WGS) entry which is preliminary data.</text>
</comment>
<reference evidence="2 3" key="1">
    <citation type="submission" date="2006-02" db="EMBL/GenBank/DDBJ databases">
        <authorList>
            <person name="Amann R."/>
            <person name="Ferriera S."/>
            <person name="Johnson J."/>
            <person name="Kravitz S."/>
            <person name="Halpern A."/>
            <person name="Remington K."/>
            <person name="Beeson K."/>
            <person name="Tran B."/>
            <person name="Rogers Y.-H."/>
            <person name="Friedman R."/>
            <person name="Venter J.C."/>
        </authorList>
    </citation>
    <scope>NUCLEOTIDE SEQUENCE [LARGE SCALE GENOMIC DNA]</scope>
    <source>
        <strain evidence="2 3">DSM 3645</strain>
    </source>
</reference>
<dbReference type="RefSeq" id="WP_002650308.1">
    <property type="nucleotide sequence ID" value="NZ_CH672376.1"/>
</dbReference>
<dbReference type="EMBL" id="AANZ01000007">
    <property type="protein sequence ID" value="EAQ80751.1"/>
    <property type="molecule type" value="Genomic_DNA"/>
</dbReference>
<evidence type="ECO:0000313" key="3">
    <source>
        <dbReference type="Proteomes" id="UP000004358"/>
    </source>
</evidence>
<feature type="signal peptide" evidence="1">
    <location>
        <begin position="1"/>
        <end position="20"/>
    </location>
</feature>